<reference evidence="1 2" key="1">
    <citation type="journal article" date="2009" name="Stand. Genomic Sci.">
        <title>Complete genome sequence of Stackebrandtia nassauensis type strain (LLR-40K-21).</title>
        <authorList>
            <person name="Munk C."/>
            <person name="Lapidus A."/>
            <person name="Copeland A."/>
            <person name="Jando M."/>
            <person name="Mayilraj S."/>
            <person name="Glavina Del Rio T."/>
            <person name="Nolan M."/>
            <person name="Chen F."/>
            <person name="Lucas S."/>
            <person name="Tice H."/>
            <person name="Cheng J.F."/>
            <person name="Han C."/>
            <person name="Detter J.C."/>
            <person name="Bruce D."/>
            <person name="Goodwin L."/>
            <person name="Chain P."/>
            <person name="Pitluck S."/>
            <person name="Goker M."/>
            <person name="Ovchinikova G."/>
            <person name="Pati A."/>
            <person name="Ivanova N."/>
            <person name="Mavromatis K."/>
            <person name="Chen A."/>
            <person name="Palaniappan K."/>
            <person name="Land M."/>
            <person name="Hauser L."/>
            <person name="Chang Y.J."/>
            <person name="Jeffries C.D."/>
            <person name="Bristow J."/>
            <person name="Eisen J.A."/>
            <person name="Markowitz V."/>
            <person name="Hugenholtz P."/>
            <person name="Kyrpides N.C."/>
            <person name="Klenk H.P."/>
        </authorList>
    </citation>
    <scope>NUCLEOTIDE SEQUENCE [LARGE SCALE GENOMIC DNA]</scope>
    <source>
        <strain evidence="2">DSM 44728 / CIP 108903 / NRRL B-16338 / NBRC 102104 / LLR-40K-21</strain>
    </source>
</reference>
<dbReference type="EMBL" id="CP001778">
    <property type="protein sequence ID" value="ADD40811.1"/>
    <property type="molecule type" value="Genomic_DNA"/>
</dbReference>
<gene>
    <name evidence="1" type="ordered locus">Snas_1101</name>
</gene>
<sequence>MIDIEEMPQRVVGDGVTAVCWIEDAALSDEDELALRRFVGRFPSLRFARDTPAVLDRHETVDQVTLPAWFRVARTILAGLEPAGRVRLDAFAIDGSPRETPREYYEISPGYINEEIRGLLFDKAGVYLIGQEFGDDESCLAIDLENPRDRRIFEFAMEDLLDDDIADRPLRKSLTPVFSSYADLLGHIVAARMPDGEIVIAADQGRWGDVRWRA</sequence>
<dbReference type="eggNOG" id="COG4886">
    <property type="taxonomic scope" value="Bacteria"/>
</dbReference>
<proteinExistence type="predicted"/>
<name>D3QA99_STANL</name>
<evidence type="ECO:0000313" key="1">
    <source>
        <dbReference type="EMBL" id="ADD40811.1"/>
    </source>
</evidence>
<dbReference type="HOGENOM" id="CLU_1288238_0_0_11"/>
<dbReference type="RefSeq" id="WP_013016382.1">
    <property type="nucleotide sequence ID" value="NC_013947.1"/>
</dbReference>
<dbReference type="OrthoDB" id="4166437at2"/>
<organism evidence="1 2">
    <name type="scientific">Stackebrandtia nassauensis (strain DSM 44728 / CIP 108903 / NRRL B-16338 / NBRC 102104 / LLR-40K-21)</name>
    <dbReference type="NCBI Taxonomy" id="446470"/>
    <lineage>
        <taxon>Bacteria</taxon>
        <taxon>Bacillati</taxon>
        <taxon>Actinomycetota</taxon>
        <taxon>Actinomycetes</taxon>
        <taxon>Glycomycetales</taxon>
        <taxon>Glycomycetaceae</taxon>
        <taxon>Stackebrandtia</taxon>
    </lineage>
</organism>
<protein>
    <submittedName>
        <fullName evidence="1">Uncharacterized protein</fullName>
    </submittedName>
</protein>
<keyword evidence="2" id="KW-1185">Reference proteome</keyword>
<evidence type="ECO:0000313" key="2">
    <source>
        <dbReference type="Proteomes" id="UP000000844"/>
    </source>
</evidence>
<dbReference type="KEGG" id="sna:Snas_1101"/>
<dbReference type="STRING" id="446470.Snas_1101"/>
<dbReference type="Proteomes" id="UP000000844">
    <property type="component" value="Chromosome"/>
</dbReference>
<accession>D3QA99</accession>
<dbReference type="AlphaFoldDB" id="D3QA99"/>